<evidence type="ECO:0000313" key="1">
    <source>
        <dbReference type="EMBL" id="SLN77876.1"/>
    </source>
</evidence>
<dbReference type="Proteomes" id="UP000193200">
    <property type="component" value="Unassembled WGS sequence"/>
</dbReference>
<accession>A0A1Y5U061</accession>
<protein>
    <submittedName>
        <fullName evidence="1">Uncharacterized protein</fullName>
    </submittedName>
</protein>
<dbReference type="InParanoid" id="A0A1Y5U061"/>
<keyword evidence="2" id="KW-1185">Reference proteome</keyword>
<gene>
    <name evidence="1" type="ORF">OCH7691_04582</name>
</gene>
<sequence length="57" mass="6465">MNDQVLVKARITDALVGVHFERTEGHSEMVVIDKFLALEVQLSHEIAYLLVWLPFAA</sequence>
<dbReference type="EMBL" id="FWFR01000012">
    <property type="protein sequence ID" value="SLN77876.1"/>
    <property type="molecule type" value="Genomic_DNA"/>
</dbReference>
<reference evidence="1 2" key="1">
    <citation type="submission" date="2017-03" db="EMBL/GenBank/DDBJ databases">
        <authorList>
            <person name="Afonso C.L."/>
            <person name="Miller P.J."/>
            <person name="Scott M.A."/>
            <person name="Spackman E."/>
            <person name="Goraichik I."/>
            <person name="Dimitrov K.M."/>
            <person name="Suarez D.L."/>
            <person name="Swayne D.E."/>
        </authorList>
    </citation>
    <scope>NUCLEOTIDE SEQUENCE [LARGE SCALE GENOMIC DNA]</scope>
    <source>
        <strain evidence="1 2">CECT 7691</strain>
    </source>
</reference>
<dbReference type="AlphaFoldDB" id="A0A1Y5U061"/>
<organism evidence="1 2">
    <name type="scientific">Oceanibacterium hippocampi</name>
    <dbReference type="NCBI Taxonomy" id="745714"/>
    <lineage>
        <taxon>Bacteria</taxon>
        <taxon>Pseudomonadati</taxon>
        <taxon>Pseudomonadota</taxon>
        <taxon>Alphaproteobacteria</taxon>
        <taxon>Sneathiellales</taxon>
        <taxon>Sneathiellaceae</taxon>
        <taxon>Oceanibacterium</taxon>
    </lineage>
</organism>
<proteinExistence type="predicted"/>
<evidence type="ECO:0000313" key="2">
    <source>
        <dbReference type="Proteomes" id="UP000193200"/>
    </source>
</evidence>
<name>A0A1Y5U061_9PROT</name>